<evidence type="ECO:0000256" key="4">
    <source>
        <dbReference type="ARBA" id="ARBA00022475"/>
    </source>
</evidence>
<feature type="transmembrane region" description="Helical" evidence="8">
    <location>
        <begin position="30"/>
        <end position="56"/>
    </location>
</feature>
<evidence type="ECO:0000313" key="9">
    <source>
        <dbReference type="EMBL" id="EAU47206.1"/>
    </source>
</evidence>
<dbReference type="RefSeq" id="WP_007802957.1">
    <property type="nucleotide sequence ID" value="NZ_DS022277.1"/>
</dbReference>
<evidence type="ECO:0000256" key="6">
    <source>
        <dbReference type="ARBA" id="ARBA00022989"/>
    </source>
</evidence>
<dbReference type="InterPro" id="IPR002781">
    <property type="entry name" value="TM_pro_TauE-like"/>
</dbReference>
<feature type="transmembrane region" description="Helical" evidence="8">
    <location>
        <begin position="101"/>
        <end position="119"/>
    </location>
</feature>
<dbReference type="GO" id="GO:0005886">
    <property type="term" value="C:plasma membrane"/>
    <property type="evidence" value="ECO:0007669"/>
    <property type="project" value="UniProtKB-SubCell"/>
</dbReference>
<dbReference type="EMBL" id="AATQ01000008">
    <property type="protein sequence ID" value="EAU47206.1"/>
    <property type="molecule type" value="Genomic_DNA"/>
</dbReference>
<dbReference type="AlphaFoldDB" id="Q0FSP7"/>
<comment type="caution">
    <text evidence="9">The sequence shown here is derived from an EMBL/GenBank/DDBJ whole genome shotgun (WGS) entry which is preliminary data.</text>
</comment>
<keyword evidence="6 8" id="KW-1133">Transmembrane helix</keyword>
<dbReference type="Pfam" id="PF01925">
    <property type="entry name" value="TauE"/>
    <property type="match status" value="1"/>
</dbReference>
<feature type="transmembrane region" description="Helical" evidence="8">
    <location>
        <begin position="171"/>
        <end position="192"/>
    </location>
</feature>
<protein>
    <recommendedName>
        <fullName evidence="8">Probable membrane transporter protein</fullName>
    </recommendedName>
</protein>
<comment type="subcellular location">
    <subcellularLocation>
        <location evidence="1 8">Cell membrane</location>
        <topology evidence="1 8">Multi-pass membrane protein</topology>
    </subcellularLocation>
</comment>
<feature type="transmembrane region" description="Helical" evidence="8">
    <location>
        <begin position="131"/>
        <end position="159"/>
    </location>
</feature>
<evidence type="ECO:0000256" key="7">
    <source>
        <dbReference type="ARBA" id="ARBA00023136"/>
    </source>
</evidence>
<keyword evidence="4 8" id="KW-1003">Cell membrane</keyword>
<keyword evidence="3" id="KW-0813">Transport</keyword>
<sequence>MLTGLSFVTIAEICGVVGIAAVLRGLTGFGFALAAVPLLSLVIPPAQAVVIAVLLQCLVGVRDLISLHGQFDRGELGRMGLGALIGTPPGILLLGWLDPDVMRVVIAAIICLAIPMLALPQKPRGAGALRLAFPAGLAGGFFGGLAAMPGPPAITYFLYTGAAAARMRASLMIFVAITAAIALPGLAVAGLLHGSDLVAALCAFPVMLGGTWLGGRLFALTSEKRYRLVSLSVLLATALSAGARGLSAML</sequence>
<reference evidence="9 10" key="1">
    <citation type="journal article" date="2010" name="J. Bacteriol.">
        <title>Genome sequences of Pelagibaca bermudensis HTCC2601T and Maritimibacter alkaliphilus HTCC2654T, the type strains of two marine Roseobacter genera.</title>
        <authorList>
            <person name="Thrash J.C."/>
            <person name="Cho J.C."/>
            <person name="Ferriera S."/>
            <person name="Johnson J."/>
            <person name="Vergin K.L."/>
            <person name="Giovannoni S.J."/>
        </authorList>
    </citation>
    <scope>NUCLEOTIDE SEQUENCE [LARGE SCALE GENOMIC DNA]</scope>
    <source>
        <strain evidence="10">DSM 26914 / JCM 13377 / KCTC 12554 / HTCC2601</strain>
    </source>
</reference>
<keyword evidence="10" id="KW-1185">Reference proteome</keyword>
<dbReference type="InterPro" id="IPR052017">
    <property type="entry name" value="TSUP"/>
</dbReference>
<feature type="transmembrane region" description="Helical" evidence="8">
    <location>
        <begin position="76"/>
        <end position="94"/>
    </location>
</feature>
<dbReference type="HOGENOM" id="CLU_054750_1_0_5"/>
<evidence type="ECO:0000256" key="5">
    <source>
        <dbReference type="ARBA" id="ARBA00022692"/>
    </source>
</evidence>
<feature type="transmembrane region" description="Helical" evidence="8">
    <location>
        <begin position="6"/>
        <end position="23"/>
    </location>
</feature>
<keyword evidence="7 8" id="KW-0472">Membrane</keyword>
<evidence type="ECO:0000256" key="3">
    <source>
        <dbReference type="ARBA" id="ARBA00022448"/>
    </source>
</evidence>
<dbReference type="Proteomes" id="UP000006230">
    <property type="component" value="Unassembled WGS sequence"/>
</dbReference>
<gene>
    <name evidence="9" type="ORF">R2601_05768</name>
</gene>
<feature type="transmembrane region" description="Helical" evidence="8">
    <location>
        <begin position="198"/>
        <end position="219"/>
    </location>
</feature>
<dbReference type="eggNOG" id="COG0730">
    <property type="taxonomic scope" value="Bacteria"/>
</dbReference>
<feature type="transmembrane region" description="Helical" evidence="8">
    <location>
        <begin position="226"/>
        <end position="246"/>
    </location>
</feature>
<evidence type="ECO:0000256" key="1">
    <source>
        <dbReference type="ARBA" id="ARBA00004651"/>
    </source>
</evidence>
<evidence type="ECO:0000256" key="8">
    <source>
        <dbReference type="RuleBase" id="RU363041"/>
    </source>
</evidence>
<dbReference type="PANTHER" id="PTHR30269:SF37">
    <property type="entry name" value="MEMBRANE TRANSPORTER PROTEIN"/>
    <property type="match status" value="1"/>
</dbReference>
<evidence type="ECO:0000313" key="10">
    <source>
        <dbReference type="Proteomes" id="UP000006230"/>
    </source>
</evidence>
<accession>Q0FSP7</accession>
<dbReference type="OrthoDB" id="7345770at2"/>
<keyword evidence="5 8" id="KW-0812">Transmembrane</keyword>
<organism evidence="9 10">
    <name type="scientific">Salipiger bermudensis (strain DSM 26914 / JCM 13377 / KCTC 12554 / HTCC2601)</name>
    <name type="common">Pelagibaca bermudensis</name>
    <dbReference type="NCBI Taxonomy" id="314265"/>
    <lineage>
        <taxon>Bacteria</taxon>
        <taxon>Pseudomonadati</taxon>
        <taxon>Pseudomonadota</taxon>
        <taxon>Alphaproteobacteria</taxon>
        <taxon>Rhodobacterales</taxon>
        <taxon>Roseobacteraceae</taxon>
        <taxon>Salipiger</taxon>
    </lineage>
</organism>
<proteinExistence type="inferred from homology"/>
<dbReference type="PANTHER" id="PTHR30269">
    <property type="entry name" value="TRANSMEMBRANE PROTEIN YFCA"/>
    <property type="match status" value="1"/>
</dbReference>
<comment type="similarity">
    <text evidence="2 8">Belongs to the 4-toluene sulfonate uptake permease (TSUP) (TC 2.A.102) family.</text>
</comment>
<evidence type="ECO:0000256" key="2">
    <source>
        <dbReference type="ARBA" id="ARBA00009142"/>
    </source>
</evidence>
<name>Q0FSP7_SALBH</name>